<dbReference type="AlphaFoldDB" id="A0A8D8CAF0"/>
<name>A0A8D8CAF0_CULPI</name>
<sequence length="186" mass="20222">MLRAPFPLYPLPCTSISSVSWKLSFLNMVSRKFMILYLRQAPESLSEPHIDRISSTIPSIGVPFQKAGLLAGLAPASPTMATANTTYLNAIARCLSTVSTHCTLPAIEQARRIRKSSEPRYLGSVIGQRSGGKAPPSDLSRKRHCVMWASRGKSEPPYQNWAGCLQTYGQLGWVCGRSGGLGILVT</sequence>
<dbReference type="EMBL" id="HBUE01115548">
    <property type="protein sequence ID" value="CAG6490463.1"/>
    <property type="molecule type" value="Transcribed_RNA"/>
</dbReference>
<evidence type="ECO:0000313" key="1">
    <source>
        <dbReference type="EMBL" id="CAG6490463.1"/>
    </source>
</evidence>
<organism evidence="1">
    <name type="scientific">Culex pipiens</name>
    <name type="common">House mosquito</name>
    <dbReference type="NCBI Taxonomy" id="7175"/>
    <lineage>
        <taxon>Eukaryota</taxon>
        <taxon>Metazoa</taxon>
        <taxon>Ecdysozoa</taxon>
        <taxon>Arthropoda</taxon>
        <taxon>Hexapoda</taxon>
        <taxon>Insecta</taxon>
        <taxon>Pterygota</taxon>
        <taxon>Neoptera</taxon>
        <taxon>Endopterygota</taxon>
        <taxon>Diptera</taxon>
        <taxon>Nematocera</taxon>
        <taxon>Culicoidea</taxon>
        <taxon>Culicidae</taxon>
        <taxon>Culicinae</taxon>
        <taxon>Culicini</taxon>
        <taxon>Culex</taxon>
        <taxon>Culex</taxon>
    </lineage>
</organism>
<protein>
    <submittedName>
        <fullName evidence="1">(northern house mosquito) hypothetical protein</fullName>
    </submittedName>
</protein>
<accession>A0A8D8CAF0</accession>
<proteinExistence type="predicted"/>
<reference evidence="1" key="1">
    <citation type="submission" date="2021-05" db="EMBL/GenBank/DDBJ databases">
        <authorList>
            <person name="Alioto T."/>
            <person name="Alioto T."/>
            <person name="Gomez Garrido J."/>
        </authorList>
    </citation>
    <scope>NUCLEOTIDE SEQUENCE</scope>
</reference>